<organism evidence="3 4">
    <name type="scientific">Burkholderia gladioli</name>
    <name type="common">Pseudomonas marginata</name>
    <name type="synonym">Phytomonas marginata</name>
    <dbReference type="NCBI Taxonomy" id="28095"/>
    <lineage>
        <taxon>Bacteria</taxon>
        <taxon>Pseudomonadati</taxon>
        <taxon>Pseudomonadota</taxon>
        <taxon>Betaproteobacteria</taxon>
        <taxon>Burkholderiales</taxon>
        <taxon>Burkholderiaceae</taxon>
        <taxon>Burkholderia</taxon>
    </lineage>
</organism>
<keyword evidence="2" id="KW-0732">Signal</keyword>
<dbReference type="AlphaFoldDB" id="A0A2A7SG49"/>
<evidence type="ECO:0000313" key="3">
    <source>
        <dbReference type="EMBL" id="PEH42399.1"/>
    </source>
</evidence>
<dbReference type="EMBL" id="PDDY01000001">
    <property type="protein sequence ID" value="PEH42399.1"/>
    <property type="molecule type" value="Genomic_DNA"/>
</dbReference>
<dbReference type="Pfam" id="PF13663">
    <property type="entry name" value="DUF4148"/>
    <property type="match status" value="1"/>
</dbReference>
<feature type="chain" id="PRO_5012382614" description="DUF4148 domain-containing protein" evidence="2">
    <location>
        <begin position="23"/>
        <end position="97"/>
    </location>
</feature>
<comment type="caution">
    <text evidence="3">The sequence shown here is derived from an EMBL/GenBank/DDBJ whole genome shotgun (WGS) entry which is preliminary data.</text>
</comment>
<accession>A0A2A7SG49</accession>
<evidence type="ECO:0000256" key="1">
    <source>
        <dbReference type="SAM" id="MobiDB-lite"/>
    </source>
</evidence>
<evidence type="ECO:0000256" key="2">
    <source>
        <dbReference type="SAM" id="SignalP"/>
    </source>
</evidence>
<evidence type="ECO:0000313" key="4">
    <source>
        <dbReference type="Proteomes" id="UP000220629"/>
    </source>
</evidence>
<feature type="signal peptide" evidence="2">
    <location>
        <begin position="1"/>
        <end position="22"/>
    </location>
</feature>
<dbReference type="Proteomes" id="UP000220629">
    <property type="component" value="Unassembled WGS sequence"/>
</dbReference>
<evidence type="ECO:0008006" key="5">
    <source>
        <dbReference type="Google" id="ProtNLM"/>
    </source>
</evidence>
<reference evidence="4" key="1">
    <citation type="submission" date="2017-09" db="EMBL/GenBank/DDBJ databases">
        <title>FDA dAtabase for Regulatory Grade micrObial Sequences (FDA-ARGOS): Supporting development and validation of Infectious Disease Dx tests.</title>
        <authorList>
            <person name="Minogue T."/>
            <person name="Wolcott M."/>
            <person name="Wasieloski L."/>
            <person name="Aguilar W."/>
            <person name="Moore D."/>
            <person name="Tallon L."/>
            <person name="Sadzewicz L."/>
            <person name="Ott S."/>
            <person name="Zhao X."/>
            <person name="Nagaraj S."/>
            <person name="Vavikolanu K."/>
            <person name="Aluvathingal J."/>
            <person name="Nadendla S."/>
            <person name="Sichtig H."/>
        </authorList>
    </citation>
    <scope>NUCLEOTIDE SEQUENCE [LARGE SCALE GENOMIC DNA]</scope>
    <source>
        <strain evidence="4">FDAARGOS_390</strain>
    </source>
</reference>
<sequence>MKTFIASTAAALVIAAPALAFAQTANHGLTRAQVIQELVDLESVGYSPASGNDANYPENVLAAQQRLQARRVAQAEAAKRAYGPNGQAVSEAGKATQ</sequence>
<gene>
    <name evidence="3" type="ORF">CRM94_09710</name>
</gene>
<protein>
    <recommendedName>
        <fullName evidence="5">DUF4148 domain-containing protein</fullName>
    </recommendedName>
</protein>
<feature type="region of interest" description="Disordered" evidence="1">
    <location>
        <begin position="74"/>
        <end position="97"/>
    </location>
</feature>
<dbReference type="RefSeq" id="WP_098152202.1">
    <property type="nucleotide sequence ID" value="NZ_CADEQK010000017.1"/>
</dbReference>
<dbReference type="InterPro" id="IPR025421">
    <property type="entry name" value="DUF4148"/>
</dbReference>
<name>A0A2A7SG49_BURGA</name>
<proteinExistence type="predicted"/>